<name>A0A443RKH3_9ACAR</name>
<dbReference type="EMBL" id="NCKU01000368">
    <property type="protein sequence ID" value="RWS15773.1"/>
    <property type="molecule type" value="Genomic_DNA"/>
</dbReference>
<keyword evidence="4" id="KW-1185">Reference proteome</keyword>
<dbReference type="SMART" id="SM00252">
    <property type="entry name" value="SH2"/>
    <property type="match status" value="1"/>
</dbReference>
<dbReference type="SUPFAM" id="SSF55550">
    <property type="entry name" value="SH2 domain"/>
    <property type="match status" value="1"/>
</dbReference>
<evidence type="ECO:0000256" key="1">
    <source>
        <dbReference type="PROSITE-ProRule" id="PRU00191"/>
    </source>
</evidence>
<sequence>MQSRHSQLVDRQDYLKTKAQLAGASGNCRQQHQQQAQTKFMLRFLPWCRLRRKMVLRDAASCDDFSSVIMKKEQSTKIFGPKCVKPVRKQQSFDSNSSYPVVSFVNKGDGLVSMDLVDTVMVNENELYSMSVVTNSNSSNFSSMHSLSNVSSSVSSKSTKTFSFPPTPPLRNDSLDDCDSEIPDWYYGSICRDSALNILQREPIGAFVVRDSSSKPGCYALSIRVPKQFQVSGVAHYLIIRSAKGTFKIKGFTKEFSSLHSLIVHHSIMQELLPCPLNLSVIRKRKVNNRKQSTADDLELITTCNSNTEVLVDIDSDPDYQRILSSFRKSMASCK</sequence>
<dbReference type="PANTHER" id="PTHR15832">
    <property type="entry name" value="SHC (SRC HOMOLOGY DOMAIN C-TERMINAL) ADAPTOR HOMOLOG"/>
    <property type="match status" value="1"/>
</dbReference>
<dbReference type="InterPro" id="IPR036860">
    <property type="entry name" value="SH2_dom_sf"/>
</dbReference>
<evidence type="ECO:0000313" key="3">
    <source>
        <dbReference type="EMBL" id="RWS15773.1"/>
    </source>
</evidence>
<evidence type="ECO:0000313" key="4">
    <source>
        <dbReference type="Proteomes" id="UP000285301"/>
    </source>
</evidence>
<protein>
    <submittedName>
        <fullName evidence="3">Src-like-adapter 2</fullName>
    </submittedName>
</protein>
<comment type="caution">
    <text evidence="3">The sequence shown here is derived from an EMBL/GenBank/DDBJ whole genome shotgun (WGS) entry which is preliminary data.</text>
</comment>
<dbReference type="AlphaFoldDB" id="A0A443RKH3"/>
<proteinExistence type="predicted"/>
<dbReference type="Gene3D" id="3.30.505.10">
    <property type="entry name" value="SH2 domain"/>
    <property type="match status" value="1"/>
</dbReference>
<keyword evidence="1" id="KW-0727">SH2 domain</keyword>
<organism evidence="3 4">
    <name type="scientific">Dinothrombium tinctorium</name>
    <dbReference type="NCBI Taxonomy" id="1965070"/>
    <lineage>
        <taxon>Eukaryota</taxon>
        <taxon>Metazoa</taxon>
        <taxon>Ecdysozoa</taxon>
        <taxon>Arthropoda</taxon>
        <taxon>Chelicerata</taxon>
        <taxon>Arachnida</taxon>
        <taxon>Acari</taxon>
        <taxon>Acariformes</taxon>
        <taxon>Trombidiformes</taxon>
        <taxon>Prostigmata</taxon>
        <taxon>Anystina</taxon>
        <taxon>Parasitengona</taxon>
        <taxon>Trombidioidea</taxon>
        <taxon>Trombidiidae</taxon>
        <taxon>Dinothrombium</taxon>
    </lineage>
</organism>
<dbReference type="Proteomes" id="UP000285301">
    <property type="component" value="Unassembled WGS sequence"/>
</dbReference>
<feature type="domain" description="SH2" evidence="2">
    <location>
        <begin position="185"/>
        <end position="281"/>
    </location>
</feature>
<dbReference type="PRINTS" id="PR00401">
    <property type="entry name" value="SH2DOMAIN"/>
</dbReference>
<reference evidence="3 4" key="1">
    <citation type="journal article" date="2018" name="Gigascience">
        <title>Genomes of trombidid mites reveal novel predicted allergens and laterally-transferred genes associated with secondary metabolism.</title>
        <authorList>
            <person name="Dong X."/>
            <person name="Chaisiri K."/>
            <person name="Xia D."/>
            <person name="Armstrong S.D."/>
            <person name="Fang Y."/>
            <person name="Donnelly M.J."/>
            <person name="Kadowaki T."/>
            <person name="McGarry J.W."/>
            <person name="Darby A.C."/>
            <person name="Makepeace B.L."/>
        </authorList>
    </citation>
    <scope>NUCLEOTIDE SEQUENCE [LARGE SCALE GENOMIC DNA]</scope>
    <source>
        <strain evidence="3">UoL-WK</strain>
    </source>
</reference>
<dbReference type="PROSITE" id="PS50001">
    <property type="entry name" value="SH2"/>
    <property type="match status" value="1"/>
</dbReference>
<gene>
    <name evidence="3" type="ORF">B4U79_01192</name>
</gene>
<dbReference type="OrthoDB" id="10013007at2759"/>
<accession>A0A443RKH3</accession>
<dbReference type="Pfam" id="PF00017">
    <property type="entry name" value="SH2"/>
    <property type="match status" value="1"/>
</dbReference>
<evidence type="ECO:0000259" key="2">
    <source>
        <dbReference type="PROSITE" id="PS50001"/>
    </source>
</evidence>
<dbReference type="InterPro" id="IPR000980">
    <property type="entry name" value="SH2"/>
</dbReference>
<dbReference type="CDD" id="cd00173">
    <property type="entry name" value="SH2"/>
    <property type="match status" value="1"/>
</dbReference>
<dbReference type="PANTHER" id="PTHR15832:SF2">
    <property type="entry name" value="SH2 DOMAIN-CONTAINING PROTEIN"/>
    <property type="match status" value="1"/>
</dbReference>